<evidence type="ECO:0000256" key="3">
    <source>
        <dbReference type="ARBA" id="ARBA00022629"/>
    </source>
</evidence>
<keyword evidence="4" id="KW-0418">Kinase</keyword>
<dbReference type="InterPro" id="IPR036390">
    <property type="entry name" value="WH_DNA-bd_sf"/>
</dbReference>
<dbReference type="InterPro" id="IPR043129">
    <property type="entry name" value="ATPase_NBD"/>
</dbReference>
<gene>
    <name evidence="4" type="ORF">JOC48_004017</name>
</gene>
<dbReference type="SUPFAM" id="SSF46785">
    <property type="entry name" value="Winged helix' DNA-binding domain"/>
    <property type="match status" value="1"/>
</dbReference>
<evidence type="ECO:0000256" key="1">
    <source>
        <dbReference type="ARBA" id="ARBA00002486"/>
    </source>
</evidence>
<accession>A0ABS2N5R5</accession>
<dbReference type="InterPro" id="IPR036388">
    <property type="entry name" value="WH-like_DNA-bd_sf"/>
</dbReference>
<dbReference type="RefSeq" id="WP_204502098.1">
    <property type="nucleotide sequence ID" value="NZ_JAFBDR010000033.1"/>
</dbReference>
<dbReference type="GO" id="GO:0016301">
    <property type="term" value="F:kinase activity"/>
    <property type="evidence" value="ECO:0007669"/>
    <property type="project" value="UniProtKB-KW"/>
</dbReference>
<evidence type="ECO:0000256" key="2">
    <source>
        <dbReference type="ARBA" id="ARBA00006479"/>
    </source>
</evidence>
<reference evidence="4 5" key="1">
    <citation type="submission" date="2021-01" db="EMBL/GenBank/DDBJ databases">
        <title>Genomic Encyclopedia of Type Strains, Phase IV (KMG-IV): sequencing the most valuable type-strain genomes for metagenomic binning, comparative biology and taxonomic classification.</title>
        <authorList>
            <person name="Goeker M."/>
        </authorList>
    </citation>
    <scope>NUCLEOTIDE SEQUENCE [LARGE SCALE GENOMIC DNA]</scope>
    <source>
        <strain evidence="4 5">DSM 23711</strain>
    </source>
</reference>
<sequence length="384" mass="42964">MEKHDNFFIKKQNKKWVLDIIKNKGPISRADVSKITNMSPTSISRIVQELDYEGFVKETDLISSGVGRKANLLNICDDAIYTIGVDLTEKSIKIVIINYFDEIMYSKTIPKDKDEYFMKTLQNISDLIDNALRYKNISKLKVVGVGISLPGFVDYESGLVSLSIQLGWEDVPVAKIMQDYLGIPILVDNDLKMKAMAEFLRGSATNSSSLVLLGIASGIGTSIITNGEFYRGENNIAGEISHTIVEINGDLCKCGKFGCLATVVTEGAILRQANKVKEVSNIKEIIDYYYDGETWAINIIERVTTYIATTISNIFYLYNPKVLVLSGFILEDFELIQQLIEKKYKMYLSEPFKSQAKIVYTQLGESGNSFGAAVQAQKVLFNFD</sequence>
<keyword evidence="3" id="KW-0859">Xylose metabolism</keyword>
<organism evidence="4 5">
    <name type="scientific">Aquibacillus albus</name>
    <dbReference type="NCBI Taxonomy" id="1168171"/>
    <lineage>
        <taxon>Bacteria</taxon>
        <taxon>Bacillati</taxon>
        <taxon>Bacillota</taxon>
        <taxon>Bacilli</taxon>
        <taxon>Bacillales</taxon>
        <taxon>Bacillaceae</taxon>
        <taxon>Aquibacillus</taxon>
    </lineage>
</organism>
<comment type="caution">
    <text evidence="4">The sequence shown here is derived from an EMBL/GenBank/DDBJ whole genome shotgun (WGS) entry which is preliminary data.</text>
</comment>
<evidence type="ECO:0000313" key="5">
    <source>
        <dbReference type="Proteomes" id="UP001296943"/>
    </source>
</evidence>
<dbReference type="SUPFAM" id="SSF53067">
    <property type="entry name" value="Actin-like ATPase domain"/>
    <property type="match status" value="1"/>
</dbReference>
<dbReference type="Proteomes" id="UP001296943">
    <property type="component" value="Unassembled WGS sequence"/>
</dbReference>
<keyword evidence="5" id="KW-1185">Reference proteome</keyword>
<dbReference type="PANTHER" id="PTHR18964:SF149">
    <property type="entry name" value="BIFUNCTIONAL UDP-N-ACETYLGLUCOSAMINE 2-EPIMERASE_N-ACETYLMANNOSAMINE KINASE"/>
    <property type="match status" value="1"/>
</dbReference>
<dbReference type="PANTHER" id="PTHR18964">
    <property type="entry name" value="ROK (REPRESSOR, ORF, KINASE) FAMILY"/>
    <property type="match status" value="1"/>
</dbReference>
<comment type="function">
    <text evidence="1">Transcriptional repressor of xylose-utilizing enzymes.</text>
</comment>
<dbReference type="Pfam" id="PF00480">
    <property type="entry name" value="ROK"/>
    <property type="match status" value="1"/>
</dbReference>
<dbReference type="Gene3D" id="3.30.420.40">
    <property type="match status" value="2"/>
</dbReference>
<proteinExistence type="inferred from homology"/>
<dbReference type="Gene3D" id="1.10.10.10">
    <property type="entry name" value="Winged helix-like DNA-binding domain superfamily/Winged helix DNA-binding domain"/>
    <property type="match status" value="1"/>
</dbReference>
<evidence type="ECO:0000313" key="4">
    <source>
        <dbReference type="EMBL" id="MBM7573453.1"/>
    </source>
</evidence>
<name>A0ABS2N5R5_9BACI</name>
<keyword evidence="3" id="KW-0119">Carbohydrate metabolism</keyword>
<dbReference type="InterPro" id="IPR000600">
    <property type="entry name" value="ROK"/>
</dbReference>
<comment type="similarity">
    <text evidence="2">Belongs to the ROK (NagC/XylR) family.</text>
</comment>
<protein>
    <submittedName>
        <fullName evidence="4">NBD/HSP70 family sugar kinase</fullName>
    </submittedName>
</protein>
<keyword evidence="4" id="KW-0808">Transferase</keyword>
<dbReference type="EMBL" id="JAFBDR010000033">
    <property type="protein sequence ID" value="MBM7573453.1"/>
    <property type="molecule type" value="Genomic_DNA"/>
</dbReference>